<evidence type="ECO:0000256" key="1">
    <source>
        <dbReference type="SAM" id="MobiDB-lite"/>
    </source>
</evidence>
<dbReference type="RefSeq" id="XP_021883019.1">
    <property type="nucleotide sequence ID" value="XM_022026444.1"/>
</dbReference>
<dbReference type="GeneID" id="33568287"/>
<evidence type="ECO:0000313" key="2">
    <source>
        <dbReference type="EMBL" id="ORZ21768.1"/>
    </source>
</evidence>
<reference evidence="2 3" key="1">
    <citation type="submission" date="2016-07" db="EMBL/GenBank/DDBJ databases">
        <title>Pervasive Adenine N6-methylation of Active Genes in Fungi.</title>
        <authorList>
            <consortium name="DOE Joint Genome Institute"/>
            <person name="Mondo S.J."/>
            <person name="Dannebaum R.O."/>
            <person name="Kuo R.C."/>
            <person name="Labutti K."/>
            <person name="Haridas S."/>
            <person name="Kuo A."/>
            <person name="Salamov A."/>
            <person name="Ahrendt S.R."/>
            <person name="Lipzen A."/>
            <person name="Sullivan W."/>
            <person name="Andreopoulos W.B."/>
            <person name="Clum A."/>
            <person name="Lindquist E."/>
            <person name="Daum C."/>
            <person name="Ramamoorthy G.K."/>
            <person name="Gryganskyi A."/>
            <person name="Culley D."/>
            <person name="Magnuson J.K."/>
            <person name="James T.Y."/>
            <person name="O'Malley M.A."/>
            <person name="Stajich J.E."/>
            <person name="Spatafora J.W."/>
            <person name="Visel A."/>
            <person name="Grigoriev I.V."/>
        </authorList>
    </citation>
    <scope>NUCLEOTIDE SEQUENCE [LARGE SCALE GENOMIC DNA]</scope>
    <source>
        <strain evidence="2 3">NRRL 3116</strain>
    </source>
</reference>
<organism evidence="2 3">
    <name type="scientific">Lobosporangium transversale</name>
    <dbReference type="NCBI Taxonomy" id="64571"/>
    <lineage>
        <taxon>Eukaryota</taxon>
        <taxon>Fungi</taxon>
        <taxon>Fungi incertae sedis</taxon>
        <taxon>Mucoromycota</taxon>
        <taxon>Mortierellomycotina</taxon>
        <taxon>Mortierellomycetes</taxon>
        <taxon>Mortierellales</taxon>
        <taxon>Mortierellaceae</taxon>
        <taxon>Lobosporangium</taxon>
    </lineage>
</organism>
<feature type="region of interest" description="Disordered" evidence="1">
    <location>
        <begin position="1"/>
        <end position="21"/>
    </location>
</feature>
<comment type="caution">
    <text evidence="2">The sequence shown here is derived from an EMBL/GenBank/DDBJ whole genome shotgun (WGS) entry which is preliminary data.</text>
</comment>
<feature type="region of interest" description="Disordered" evidence="1">
    <location>
        <begin position="131"/>
        <end position="154"/>
    </location>
</feature>
<dbReference type="AlphaFoldDB" id="A0A1Y2GUS6"/>
<accession>A0A1Y2GUS6</accession>
<protein>
    <submittedName>
        <fullName evidence="2">Uncharacterized protein</fullName>
    </submittedName>
</protein>
<gene>
    <name evidence="2" type="ORF">BCR41DRAFT_369281</name>
</gene>
<dbReference type="EMBL" id="MCFF01000011">
    <property type="protein sequence ID" value="ORZ21768.1"/>
    <property type="molecule type" value="Genomic_DNA"/>
</dbReference>
<keyword evidence="3" id="KW-1185">Reference proteome</keyword>
<dbReference type="Proteomes" id="UP000193648">
    <property type="component" value="Unassembled WGS sequence"/>
</dbReference>
<feature type="compositionally biased region" description="Low complexity" evidence="1">
    <location>
        <begin position="262"/>
        <end position="283"/>
    </location>
</feature>
<feature type="region of interest" description="Disordered" evidence="1">
    <location>
        <begin position="178"/>
        <end position="296"/>
    </location>
</feature>
<name>A0A1Y2GUS6_9FUNG</name>
<dbReference type="InParanoid" id="A0A1Y2GUS6"/>
<proteinExistence type="predicted"/>
<feature type="region of interest" description="Disordered" evidence="1">
    <location>
        <begin position="324"/>
        <end position="345"/>
    </location>
</feature>
<feature type="compositionally biased region" description="Low complexity" evidence="1">
    <location>
        <begin position="178"/>
        <end position="187"/>
    </location>
</feature>
<feature type="compositionally biased region" description="Polar residues" evidence="1">
    <location>
        <begin position="334"/>
        <end position="345"/>
    </location>
</feature>
<sequence>MSSSAEESPLHNQNKIVSATQPISSTAMSVGVTEAWAGLDTSTQPQLKVEPMPPFNGPSLALNLSHSLSPNTRVEPLHPQSPPYPLHSTASRLHFHSSVLSMTPTTASSSPLASSKIMMHTSQLPPMPPSLSMSHPSHHLHHHNAIGASPPGLSQQNSFELAHLNELMTGELVVSKSSSALQSSGSSNRLPPPASMPSLPNHTMFHGQASSFISMQQQVQSQPLSSTSHSNQGAFQSNQPTMISAYSTHQGQQKQQPYHCASDSTMSRGPSSSSSCSTSSSATLHQGPYQLSTVSSGGDDACSNTHCGINQNNAAMTVLGSTSAGTRFNDVDFNKNSGAPTTEKV</sequence>
<feature type="compositionally biased region" description="Polar residues" evidence="1">
    <location>
        <begin position="208"/>
        <end position="256"/>
    </location>
</feature>
<evidence type="ECO:0000313" key="3">
    <source>
        <dbReference type="Proteomes" id="UP000193648"/>
    </source>
</evidence>
<feature type="compositionally biased region" description="Polar residues" evidence="1">
    <location>
        <begin position="62"/>
        <end position="72"/>
    </location>
</feature>
<feature type="region of interest" description="Disordered" evidence="1">
    <location>
        <begin position="45"/>
        <end position="78"/>
    </location>
</feature>
<dbReference type="OrthoDB" id="2447180at2759"/>